<dbReference type="GO" id="GO:0004222">
    <property type="term" value="F:metalloendopeptidase activity"/>
    <property type="evidence" value="ECO:0007669"/>
    <property type="project" value="InterPro"/>
</dbReference>
<dbReference type="FunFam" id="1.20.58.760:FF:000003">
    <property type="entry name" value="AFG3-like AAA ATPase 2"/>
    <property type="match status" value="1"/>
</dbReference>
<dbReference type="InterPro" id="IPR003593">
    <property type="entry name" value="AAA+_ATPase"/>
</dbReference>
<keyword evidence="5 15" id="KW-0812">Transmembrane</keyword>
<comment type="similarity">
    <text evidence="14 15">In the central section; belongs to the AAA ATPase family.</text>
</comment>
<dbReference type="Pfam" id="PF17862">
    <property type="entry name" value="AAA_lid_3"/>
    <property type="match status" value="1"/>
</dbReference>
<reference evidence="18 19" key="1">
    <citation type="submission" date="2018-03" db="EMBL/GenBank/DDBJ databases">
        <title>Genomic Encyclopedia of Archaeal and Bacterial Type Strains, Phase II (KMG-II): from individual species to whole genera.</title>
        <authorList>
            <person name="Goeker M."/>
        </authorList>
    </citation>
    <scope>NUCLEOTIDE SEQUENCE [LARGE SCALE GENOMIC DNA]</scope>
    <source>
        <strain evidence="18 19">DSM 25027</strain>
    </source>
</reference>
<keyword evidence="9 15" id="KW-0862">Zinc</keyword>
<protein>
    <recommendedName>
        <fullName evidence="15">ATP-dependent zinc metalloprotease FtsH</fullName>
        <ecNumber evidence="15">3.4.24.-</ecNumber>
    </recommendedName>
</protein>
<dbReference type="Gene3D" id="3.40.1690.20">
    <property type="match status" value="1"/>
</dbReference>
<feature type="binding site" evidence="15">
    <location>
        <begin position="236"/>
        <end position="243"/>
    </location>
    <ligand>
        <name>ATP</name>
        <dbReference type="ChEBI" id="CHEBI:30616"/>
    </ligand>
</feature>
<dbReference type="GO" id="GO:0051301">
    <property type="term" value="P:cell division"/>
    <property type="evidence" value="ECO:0007669"/>
    <property type="project" value="UniProtKB-KW"/>
</dbReference>
<evidence type="ECO:0000256" key="2">
    <source>
        <dbReference type="ARBA" id="ARBA00010044"/>
    </source>
</evidence>
<dbReference type="InterPro" id="IPR027417">
    <property type="entry name" value="P-loop_NTPase"/>
</dbReference>
<dbReference type="Proteomes" id="UP000237640">
    <property type="component" value="Unassembled WGS sequence"/>
</dbReference>
<evidence type="ECO:0000256" key="16">
    <source>
        <dbReference type="RuleBase" id="RU003651"/>
    </source>
</evidence>
<keyword evidence="18" id="KW-0132">Cell division</keyword>
<dbReference type="Gene3D" id="3.40.50.300">
    <property type="entry name" value="P-loop containing nucleotide triphosphate hydrolases"/>
    <property type="match status" value="1"/>
</dbReference>
<keyword evidence="11 15" id="KW-1133">Transmembrane helix</keyword>
<dbReference type="NCBIfam" id="TIGR01241">
    <property type="entry name" value="FtsH_fam"/>
    <property type="match status" value="1"/>
</dbReference>
<keyword evidence="7 15" id="KW-0547">Nucleotide-binding</keyword>
<comment type="similarity">
    <text evidence="3">In the N-terminal section; belongs to the AAA ATPase family.</text>
</comment>
<keyword evidence="8 15" id="KW-0378">Hydrolase</keyword>
<dbReference type="GO" id="GO:0006508">
    <property type="term" value="P:proteolysis"/>
    <property type="evidence" value="ECO:0007669"/>
    <property type="project" value="UniProtKB-KW"/>
</dbReference>
<dbReference type="GO" id="GO:0008270">
    <property type="term" value="F:zinc ion binding"/>
    <property type="evidence" value="ECO:0007669"/>
    <property type="project" value="UniProtKB-UniRule"/>
</dbReference>
<keyword evidence="4 15" id="KW-0645">Protease</keyword>
<dbReference type="EMBL" id="PVYX01000002">
    <property type="protein sequence ID" value="PRX54654.1"/>
    <property type="molecule type" value="Genomic_DNA"/>
</dbReference>
<keyword evidence="13 15" id="KW-0472">Membrane</keyword>
<dbReference type="Pfam" id="PF00004">
    <property type="entry name" value="AAA"/>
    <property type="match status" value="1"/>
</dbReference>
<dbReference type="AlphaFoldDB" id="A0A2T0MAW2"/>
<dbReference type="GO" id="GO:0016887">
    <property type="term" value="F:ATP hydrolysis activity"/>
    <property type="evidence" value="ECO:0007669"/>
    <property type="project" value="UniProtKB-UniRule"/>
</dbReference>
<dbReference type="SMART" id="SM00382">
    <property type="entry name" value="AAA"/>
    <property type="match status" value="1"/>
</dbReference>
<dbReference type="Pfam" id="PF06480">
    <property type="entry name" value="FtsH_ext"/>
    <property type="match status" value="1"/>
</dbReference>
<dbReference type="GO" id="GO:0030163">
    <property type="term" value="P:protein catabolic process"/>
    <property type="evidence" value="ECO:0007669"/>
    <property type="project" value="UniProtKB-UniRule"/>
</dbReference>
<evidence type="ECO:0000313" key="19">
    <source>
        <dbReference type="Proteomes" id="UP000237640"/>
    </source>
</evidence>
<evidence type="ECO:0000256" key="8">
    <source>
        <dbReference type="ARBA" id="ARBA00022801"/>
    </source>
</evidence>
<dbReference type="EC" id="3.4.24.-" evidence="15"/>
<keyword evidence="15" id="KW-1003">Cell membrane</keyword>
<dbReference type="PROSITE" id="PS00674">
    <property type="entry name" value="AAA"/>
    <property type="match status" value="1"/>
</dbReference>
<feature type="binding site" evidence="15">
    <location>
        <position position="459"/>
    </location>
    <ligand>
        <name>Zn(2+)</name>
        <dbReference type="ChEBI" id="CHEBI:29105"/>
        <note>catalytic</note>
    </ligand>
</feature>
<comment type="function">
    <text evidence="15">Acts as a processive, ATP-dependent zinc metallopeptidase for both cytoplasmic and membrane proteins. Plays a role in the quality control of integral membrane proteins.</text>
</comment>
<dbReference type="InterPro" id="IPR037219">
    <property type="entry name" value="Peptidase_M41-like"/>
</dbReference>
<dbReference type="GO" id="GO:0005886">
    <property type="term" value="C:plasma membrane"/>
    <property type="evidence" value="ECO:0007669"/>
    <property type="project" value="UniProtKB-SubCell"/>
</dbReference>
<feature type="transmembrane region" description="Helical" evidence="15">
    <location>
        <begin position="20"/>
        <end position="37"/>
    </location>
</feature>
<dbReference type="PANTHER" id="PTHR43655">
    <property type="entry name" value="ATP-DEPENDENT PROTEASE"/>
    <property type="match status" value="1"/>
</dbReference>
<organism evidence="18 19">
    <name type="scientific">Flagellimonas meridianipacifica</name>
    <dbReference type="NCBI Taxonomy" id="1080225"/>
    <lineage>
        <taxon>Bacteria</taxon>
        <taxon>Pseudomonadati</taxon>
        <taxon>Bacteroidota</taxon>
        <taxon>Flavobacteriia</taxon>
        <taxon>Flavobacteriales</taxon>
        <taxon>Flavobacteriaceae</taxon>
        <taxon>Flagellimonas</taxon>
    </lineage>
</organism>
<dbReference type="Gene3D" id="1.10.8.60">
    <property type="match status" value="1"/>
</dbReference>
<feature type="active site" evidence="15">
    <location>
        <position position="460"/>
    </location>
</feature>
<dbReference type="InterPro" id="IPR003960">
    <property type="entry name" value="ATPase_AAA_CS"/>
</dbReference>
<sequence length="641" mass="72704">MVEPEKNPQEEKPKRRVNLYWFYMFFLSFLLVTYFINSRYSTKEISWLEFDEPMLRMGDVAKVIVVNKEYAEIHIKKDRLNQERHKDVASDGPYSEVGPHYIIQLGSIESFEQKLSEAQQEFDLEDKIDLRYVTRKNWSDVFAWLLPFLFIVLFWIFIMRRMTLGPMGKGGNSLFNFGKSTAKLMGKDAKSKVTFDDVAGLQEAKVEVMEVVDFLKNPENYTKLGAKIPKGVLFVGPPGTGKTLMAKAVAGEAQVPFFSLSGSEFVEMFVGVGASRVRDLFKKAKEKAPSIVFIDEIDAVGRSRNKVNMFQANDERESTLNQLLAELDGFGENTGVIVLAATNRPDVLDKALLRPGRFDRHIYLELPNKQERKEIFEVHLRPIKRADGIDVELLASLTPGFSGADIANICNEAALIAARKKKDLVEKEDFIEARDRVVGGLERKSQIISPKEKRIIAFHEAGHAVVSWYLKNVDSLMKVSIIPRGKSLGAAWYLPEEYKLVTKSQFMDQMCAALGGRAAEEITFNEISTGALDDLEKVTKQAYGMVAYYGLDEEIGPLSFYDSTGQNEKLMVKPYGEHLAKLIDNEVQDLVLSMYKRAKELLSEHSKELEQLALLLLEKEVAEREDLERIMGKRNETPQSV</sequence>
<dbReference type="InterPro" id="IPR041569">
    <property type="entry name" value="AAA_lid_3"/>
</dbReference>
<dbReference type="InterPro" id="IPR005936">
    <property type="entry name" value="FtsH"/>
</dbReference>
<comment type="similarity">
    <text evidence="2 15">In the C-terminal section; belongs to the peptidase M41 family.</text>
</comment>
<keyword evidence="18" id="KW-0131">Cell cycle</keyword>
<dbReference type="Pfam" id="PF01434">
    <property type="entry name" value="Peptidase_M41"/>
    <property type="match status" value="1"/>
</dbReference>
<evidence type="ECO:0000256" key="15">
    <source>
        <dbReference type="HAMAP-Rule" id="MF_01458"/>
    </source>
</evidence>
<dbReference type="CDD" id="cd19501">
    <property type="entry name" value="RecA-like_FtsH"/>
    <property type="match status" value="1"/>
</dbReference>
<keyword evidence="12 15" id="KW-0482">Metalloprotease</keyword>
<feature type="transmembrane region" description="Helical" evidence="15">
    <location>
        <begin position="141"/>
        <end position="159"/>
    </location>
</feature>
<evidence type="ECO:0000256" key="9">
    <source>
        <dbReference type="ARBA" id="ARBA00022833"/>
    </source>
</evidence>
<comment type="similarity">
    <text evidence="16">Belongs to the AAA ATPase family.</text>
</comment>
<dbReference type="SUPFAM" id="SSF140990">
    <property type="entry name" value="FtsH protease domain-like"/>
    <property type="match status" value="1"/>
</dbReference>
<evidence type="ECO:0000256" key="13">
    <source>
        <dbReference type="ARBA" id="ARBA00023136"/>
    </source>
</evidence>
<evidence type="ECO:0000256" key="10">
    <source>
        <dbReference type="ARBA" id="ARBA00022840"/>
    </source>
</evidence>
<dbReference type="FunFam" id="1.10.8.60:FF:000001">
    <property type="entry name" value="ATP-dependent zinc metalloprotease FtsH"/>
    <property type="match status" value="1"/>
</dbReference>
<name>A0A2T0MAW2_9FLAO</name>
<comment type="subcellular location">
    <subcellularLocation>
        <location evidence="15">Cell membrane</location>
        <topology evidence="15">Multi-pass membrane protein</topology>
        <orientation evidence="15">Cytoplasmic side</orientation>
    </subcellularLocation>
    <subcellularLocation>
        <location evidence="1">Membrane</location>
        <topology evidence="1">Multi-pass membrane protein</topology>
    </subcellularLocation>
</comment>
<dbReference type="PANTHER" id="PTHR43655:SF2">
    <property type="entry name" value="AFG3 LIKE MATRIX AAA PEPTIDASE SUBUNIT 2, ISOFORM A"/>
    <property type="match status" value="1"/>
</dbReference>
<keyword evidence="19" id="KW-1185">Reference proteome</keyword>
<dbReference type="InterPro" id="IPR003959">
    <property type="entry name" value="ATPase_AAA_core"/>
</dbReference>
<dbReference type="OrthoDB" id="9809379at2"/>
<evidence type="ECO:0000256" key="1">
    <source>
        <dbReference type="ARBA" id="ARBA00004141"/>
    </source>
</evidence>
<evidence type="ECO:0000256" key="4">
    <source>
        <dbReference type="ARBA" id="ARBA00022670"/>
    </source>
</evidence>
<evidence type="ECO:0000256" key="6">
    <source>
        <dbReference type="ARBA" id="ARBA00022723"/>
    </source>
</evidence>
<evidence type="ECO:0000256" key="5">
    <source>
        <dbReference type="ARBA" id="ARBA00022692"/>
    </source>
</evidence>
<dbReference type="RefSeq" id="WP_106145961.1">
    <property type="nucleotide sequence ID" value="NZ_PVYX01000002.1"/>
</dbReference>
<evidence type="ECO:0000256" key="14">
    <source>
        <dbReference type="ARBA" id="ARBA00061570"/>
    </source>
</evidence>
<dbReference type="GO" id="GO:0004176">
    <property type="term" value="F:ATP-dependent peptidase activity"/>
    <property type="evidence" value="ECO:0007669"/>
    <property type="project" value="InterPro"/>
</dbReference>
<evidence type="ECO:0000256" key="11">
    <source>
        <dbReference type="ARBA" id="ARBA00022989"/>
    </source>
</evidence>
<feature type="binding site" evidence="15">
    <location>
        <position position="463"/>
    </location>
    <ligand>
        <name>Zn(2+)</name>
        <dbReference type="ChEBI" id="CHEBI:29105"/>
        <note>catalytic</note>
    </ligand>
</feature>
<keyword evidence="10 15" id="KW-0067">ATP-binding</keyword>
<dbReference type="InterPro" id="IPR000642">
    <property type="entry name" value="Peptidase_M41"/>
</dbReference>
<gene>
    <name evidence="15" type="primary">ftsH</name>
    <name evidence="18" type="ORF">CLV81_3056</name>
</gene>
<dbReference type="Gene3D" id="1.20.58.760">
    <property type="entry name" value="Peptidase M41"/>
    <property type="match status" value="1"/>
</dbReference>
<accession>A0A2T0MAW2</accession>
<comment type="cofactor">
    <cofactor evidence="15">
        <name>Zn(2+)</name>
        <dbReference type="ChEBI" id="CHEBI:29105"/>
    </cofactor>
    <text evidence="15">Binds 1 zinc ion per subunit.</text>
</comment>
<feature type="binding site" evidence="15">
    <location>
        <position position="534"/>
    </location>
    <ligand>
        <name>Zn(2+)</name>
        <dbReference type="ChEBI" id="CHEBI:29105"/>
        <note>catalytic</note>
    </ligand>
</feature>
<evidence type="ECO:0000259" key="17">
    <source>
        <dbReference type="SMART" id="SM00382"/>
    </source>
</evidence>
<comment type="subunit">
    <text evidence="15">Homohexamer.</text>
</comment>
<proteinExistence type="inferred from homology"/>
<evidence type="ECO:0000256" key="7">
    <source>
        <dbReference type="ARBA" id="ARBA00022741"/>
    </source>
</evidence>
<evidence type="ECO:0000313" key="18">
    <source>
        <dbReference type="EMBL" id="PRX54654.1"/>
    </source>
</evidence>
<keyword evidence="6 15" id="KW-0479">Metal-binding</keyword>
<dbReference type="FunFam" id="3.40.50.300:FF:000001">
    <property type="entry name" value="ATP-dependent zinc metalloprotease FtsH"/>
    <property type="match status" value="1"/>
</dbReference>
<dbReference type="HAMAP" id="MF_01458">
    <property type="entry name" value="FtsH"/>
    <property type="match status" value="1"/>
</dbReference>
<dbReference type="GO" id="GO:0005524">
    <property type="term" value="F:ATP binding"/>
    <property type="evidence" value="ECO:0007669"/>
    <property type="project" value="UniProtKB-UniRule"/>
</dbReference>
<evidence type="ECO:0000256" key="12">
    <source>
        <dbReference type="ARBA" id="ARBA00023049"/>
    </source>
</evidence>
<feature type="domain" description="AAA+ ATPase" evidence="17">
    <location>
        <begin position="228"/>
        <end position="368"/>
    </location>
</feature>
<comment type="caution">
    <text evidence="18">The sequence shown here is derived from an EMBL/GenBank/DDBJ whole genome shotgun (WGS) entry which is preliminary data.</text>
</comment>
<dbReference type="SUPFAM" id="SSF52540">
    <property type="entry name" value="P-loop containing nucleoside triphosphate hydrolases"/>
    <property type="match status" value="1"/>
</dbReference>
<dbReference type="InterPro" id="IPR050928">
    <property type="entry name" value="ATP-dep_Zn_Metalloprotease"/>
</dbReference>
<dbReference type="InterPro" id="IPR011546">
    <property type="entry name" value="Pept_M41_FtsH_extracell"/>
</dbReference>
<evidence type="ECO:0000256" key="3">
    <source>
        <dbReference type="ARBA" id="ARBA00010550"/>
    </source>
</evidence>